<protein>
    <recommendedName>
        <fullName evidence="4">DUF559 domain-containing protein</fullName>
    </recommendedName>
</protein>
<reference evidence="2 3" key="1">
    <citation type="submission" date="2015-10" db="EMBL/GenBank/DDBJ databases">
        <title>Draft genome sequence of Streptomyces pseudovenezuelae DSM 40212, type strain for the species Streptomyces pseudovenezuelae.</title>
        <authorList>
            <person name="Ruckert C."/>
            <person name="Winkler A."/>
            <person name="Kalinowski J."/>
            <person name="Kampfer P."/>
            <person name="Glaeser S."/>
        </authorList>
    </citation>
    <scope>NUCLEOTIDE SEQUENCE [LARGE SCALE GENOMIC DNA]</scope>
    <source>
        <strain evidence="2 3">DSM 40212</strain>
    </source>
</reference>
<gene>
    <name evidence="2" type="ORF">AQI94_25180</name>
</gene>
<name>A0A117PQ02_9ACTN</name>
<dbReference type="Proteomes" id="UP000053039">
    <property type="component" value="Unassembled WGS sequence"/>
</dbReference>
<feature type="region of interest" description="Disordered" evidence="1">
    <location>
        <begin position="122"/>
        <end position="144"/>
    </location>
</feature>
<evidence type="ECO:0000313" key="3">
    <source>
        <dbReference type="Proteomes" id="UP000053039"/>
    </source>
</evidence>
<dbReference type="RefSeq" id="WP_031048182.1">
    <property type="nucleotide sequence ID" value="NZ_JBIBHV010000005.1"/>
</dbReference>
<evidence type="ECO:0008006" key="4">
    <source>
        <dbReference type="Google" id="ProtNLM"/>
    </source>
</evidence>
<proteinExistence type="predicted"/>
<accession>A0A117PQ02</accession>
<organism evidence="2 3">
    <name type="scientific">Streptomyces pseudovenezuelae</name>
    <dbReference type="NCBI Taxonomy" id="67350"/>
    <lineage>
        <taxon>Bacteria</taxon>
        <taxon>Bacillati</taxon>
        <taxon>Actinomycetota</taxon>
        <taxon>Actinomycetes</taxon>
        <taxon>Kitasatosporales</taxon>
        <taxon>Streptomycetaceae</taxon>
        <taxon>Streptomyces</taxon>
        <taxon>Streptomyces aurantiacus group</taxon>
    </lineage>
</organism>
<sequence>MSDELASPDMSLALDAPQNAPLVSEWLLGTSAVLAYHLGKTDTARMIADVSSAEVRLWNTEYNQEGYRVVLVVEPGLYPTYDEEALDGIAEVMREVMWGSAKQVDTLVARPSIPRLGPDWRRQIKTADGPKPSNQGRKVQLEPSHPVEDQLRFTNEWELDVYRVLRERQESLPDDETIGIVPLGGMRVRGWTFEPDLLITYRGYAGVIEIDGPHHKGHAGRDHSRSRLLLNAGVRYVDRLNVEEVKSRAEVEKFVDSFLSRLTR</sequence>
<dbReference type="AlphaFoldDB" id="A0A117PQ02"/>
<dbReference type="OrthoDB" id="4327774at2"/>
<evidence type="ECO:0000256" key="1">
    <source>
        <dbReference type="SAM" id="MobiDB-lite"/>
    </source>
</evidence>
<evidence type="ECO:0000313" key="2">
    <source>
        <dbReference type="EMBL" id="KUM85177.1"/>
    </source>
</evidence>
<dbReference type="EMBL" id="LMWM01000029">
    <property type="protein sequence ID" value="KUM85177.1"/>
    <property type="molecule type" value="Genomic_DNA"/>
</dbReference>
<comment type="caution">
    <text evidence="2">The sequence shown here is derived from an EMBL/GenBank/DDBJ whole genome shotgun (WGS) entry which is preliminary data.</text>
</comment>